<dbReference type="PROSITE" id="PS51257">
    <property type="entry name" value="PROKAR_LIPOPROTEIN"/>
    <property type="match status" value="1"/>
</dbReference>
<dbReference type="AlphaFoldDB" id="A0A5R9GC44"/>
<keyword evidence="3" id="KW-1185">Reference proteome</keyword>
<feature type="chain" id="PRO_5024325887" evidence="1">
    <location>
        <begin position="19"/>
        <end position="276"/>
    </location>
</feature>
<organism evidence="2 3">
    <name type="scientific">Paenibacillus antri</name>
    <dbReference type="NCBI Taxonomy" id="2582848"/>
    <lineage>
        <taxon>Bacteria</taxon>
        <taxon>Bacillati</taxon>
        <taxon>Bacillota</taxon>
        <taxon>Bacilli</taxon>
        <taxon>Bacillales</taxon>
        <taxon>Paenibacillaceae</taxon>
        <taxon>Paenibacillus</taxon>
    </lineage>
</organism>
<comment type="caution">
    <text evidence="2">The sequence shown here is derived from an EMBL/GenBank/DDBJ whole genome shotgun (WGS) entry which is preliminary data.</text>
</comment>
<name>A0A5R9GC44_9BACL</name>
<evidence type="ECO:0000313" key="3">
    <source>
        <dbReference type="Proteomes" id="UP000309676"/>
    </source>
</evidence>
<protein>
    <submittedName>
        <fullName evidence="2">Uncharacterized protein</fullName>
    </submittedName>
</protein>
<sequence>MRIVKVALVFMLFSVVIACTGVPNRSPVASNALHAKVKMNYDQANVEEAMQVKGISFVSKPPRKDWVLSGVEPLLYAVGSARERTAPEEEASIYIFDSARHRQEGVDDFRRQAEKYNMIVPRMYEKRNVLILYWAGGDRNKPAKLDEKFTNAIRSLYAMTEFSGVTTGVREVPYSIFIGGKRYGGLAFEKGAAIHSIDTHMNGRVHTVQIRGWRLPSDITVEHRGDNVLIDYSESSSSSKEHVVVRFREDDVEPADIRVSLNGRKQRLAGIEFGIE</sequence>
<keyword evidence="1" id="KW-0732">Signal</keyword>
<dbReference type="Proteomes" id="UP000309676">
    <property type="component" value="Unassembled WGS sequence"/>
</dbReference>
<proteinExistence type="predicted"/>
<dbReference type="RefSeq" id="WP_138192487.1">
    <property type="nucleotide sequence ID" value="NZ_VCIW01000002.1"/>
</dbReference>
<evidence type="ECO:0000256" key="1">
    <source>
        <dbReference type="SAM" id="SignalP"/>
    </source>
</evidence>
<accession>A0A5R9GC44</accession>
<dbReference type="OrthoDB" id="2626373at2"/>
<gene>
    <name evidence="2" type="ORF">FE782_03280</name>
</gene>
<dbReference type="EMBL" id="VCIW01000002">
    <property type="protein sequence ID" value="TLS53311.1"/>
    <property type="molecule type" value="Genomic_DNA"/>
</dbReference>
<evidence type="ECO:0000313" key="2">
    <source>
        <dbReference type="EMBL" id="TLS53311.1"/>
    </source>
</evidence>
<reference evidence="2 3" key="1">
    <citation type="submission" date="2019-05" db="EMBL/GenBank/DDBJ databases">
        <authorList>
            <person name="Narsing Rao M.P."/>
            <person name="Li W.J."/>
        </authorList>
    </citation>
    <scope>NUCLEOTIDE SEQUENCE [LARGE SCALE GENOMIC DNA]</scope>
    <source>
        <strain evidence="2 3">SYSU_K30003</strain>
    </source>
</reference>
<feature type="signal peptide" evidence="1">
    <location>
        <begin position="1"/>
        <end position="18"/>
    </location>
</feature>